<gene>
    <name evidence="1" type="ORF">J1N35_005063</name>
</gene>
<sequence>MQVLNLIKESEMMKMKEMETIKDYSDKLEGIVNKIRLLEESKDLSSIFLAKLVNALEASEQRRKMRQEALVEGAFRAKFENLRGKNKKIKDENNNNNKTYPSCPYFRDTRALSKIYERCNVTIFESFEFKEAEKDDKRIEAMREKQLEAL</sequence>
<evidence type="ECO:0000313" key="2">
    <source>
        <dbReference type="Proteomes" id="UP000828251"/>
    </source>
</evidence>
<organism evidence="1 2">
    <name type="scientific">Gossypium stocksii</name>
    <dbReference type="NCBI Taxonomy" id="47602"/>
    <lineage>
        <taxon>Eukaryota</taxon>
        <taxon>Viridiplantae</taxon>
        <taxon>Streptophyta</taxon>
        <taxon>Embryophyta</taxon>
        <taxon>Tracheophyta</taxon>
        <taxon>Spermatophyta</taxon>
        <taxon>Magnoliopsida</taxon>
        <taxon>eudicotyledons</taxon>
        <taxon>Gunneridae</taxon>
        <taxon>Pentapetalae</taxon>
        <taxon>rosids</taxon>
        <taxon>malvids</taxon>
        <taxon>Malvales</taxon>
        <taxon>Malvaceae</taxon>
        <taxon>Malvoideae</taxon>
        <taxon>Gossypium</taxon>
    </lineage>
</organism>
<protein>
    <submittedName>
        <fullName evidence="1">Uncharacterized protein</fullName>
    </submittedName>
</protein>
<comment type="caution">
    <text evidence="1">The sequence shown here is derived from an EMBL/GenBank/DDBJ whole genome shotgun (WGS) entry which is preliminary data.</text>
</comment>
<keyword evidence="2" id="KW-1185">Reference proteome</keyword>
<evidence type="ECO:0000313" key="1">
    <source>
        <dbReference type="EMBL" id="KAH1121903.1"/>
    </source>
</evidence>
<dbReference type="EMBL" id="JAIQCV010000002">
    <property type="protein sequence ID" value="KAH1121903.1"/>
    <property type="molecule type" value="Genomic_DNA"/>
</dbReference>
<proteinExistence type="predicted"/>
<accession>A0A9D3WDX2</accession>
<dbReference type="AlphaFoldDB" id="A0A9D3WDX2"/>
<dbReference type="Proteomes" id="UP000828251">
    <property type="component" value="Unassembled WGS sequence"/>
</dbReference>
<name>A0A9D3WDX2_9ROSI</name>
<reference evidence="1 2" key="1">
    <citation type="journal article" date="2021" name="Plant Biotechnol. J.">
        <title>Multi-omics assisted identification of the key and species-specific regulatory components of drought-tolerant mechanisms in Gossypium stocksii.</title>
        <authorList>
            <person name="Yu D."/>
            <person name="Ke L."/>
            <person name="Zhang D."/>
            <person name="Wu Y."/>
            <person name="Sun Y."/>
            <person name="Mei J."/>
            <person name="Sun J."/>
            <person name="Sun Y."/>
        </authorList>
    </citation>
    <scope>NUCLEOTIDE SEQUENCE [LARGE SCALE GENOMIC DNA]</scope>
    <source>
        <strain evidence="2">cv. E1</strain>
        <tissue evidence="1">Leaf</tissue>
    </source>
</reference>